<dbReference type="Gene3D" id="3.40.630.10">
    <property type="entry name" value="Zn peptidases"/>
    <property type="match status" value="1"/>
</dbReference>
<keyword evidence="4" id="KW-0031">Aminopeptidase</keyword>
<feature type="transmembrane region" description="Helical" evidence="1">
    <location>
        <begin position="495"/>
        <end position="515"/>
    </location>
</feature>
<dbReference type="InterPro" id="IPR045175">
    <property type="entry name" value="M28_fam"/>
</dbReference>
<feature type="transmembrane region" description="Helical" evidence="1">
    <location>
        <begin position="385"/>
        <end position="402"/>
    </location>
</feature>
<protein>
    <submittedName>
        <fullName evidence="4">Aminopeptidase</fullName>
    </submittedName>
</protein>
<evidence type="ECO:0000313" key="5">
    <source>
        <dbReference type="Proteomes" id="UP000242444"/>
    </source>
</evidence>
<comment type="caution">
    <text evidence="4">The sequence shown here is derived from an EMBL/GenBank/DDBJ whole genome shotgun (WGS) entry which is preliminary data.</text>
</comment>
<gene>
    <name evidence="4" type="ORF">CFN78_18345</name>
</gene>
<feature type="chain" id="PRO_5039717319" evidence="2">
    <location>
        <begin position="21"/>
        <end position="749"/>
    </location>
</feature>
<dbReference type="GO" id="GO:0004177">
    <property type="term" value="F:aminopeptidase activity"/>
    <property type="evidence" value="ECO:0007669"/>
    <property type="project" value="UniProtKB-KW"/>
</dbReference>
<feature type="transmembrane region" description="Helical" evidence="1">
    <location>
        <begin position="522"/>
        <end position="543"/>
    </location>
</feature>
<keyword evidence="4" id="KW-0645">Protease</keyword>
<dbReference type="PANTHER" id="PTHR12147:SF26">
    <property type="entry name" value="PEPTIDASE M28 DOMAIN-CONTAINING PROTEIN"/>
    <property type="match status" value="1"/>
</dbReference>
<keyword evidence="1" id="KW-1133">Transmembrane helix</keyword>
<accession>A0A263D028</accession>
<evidence type="ECO:0000256" key="2">
    <source>
        <dbReference type="SAM" id="SignalP"/>
    </source>
</evidence>
<dbReference type="Proteomes" id="UP000242444">
    <property type="component" value="Unassembled WGS sequence"/>
</dbReference>
<feature type="domain" description="Peptidase M28" evidence="3">
    <location>
        <begin position="94"/>
        <end position="280"/>
    </location>
</feature>
<proteinExistence type="predicted"/>
<feature type="signal peptide" evidence="2">
    <location>
        <begin position="1"/>
        <end position="20"/>
    </location>
</feature>
<dbReference type="GO" id="GO:0006508">
    <property type="term" value="P:proteolysis"/>
    <property type="evidence" value="ECO:0007669"/>
    <property type="project" value="InterPro"/>
</dbReference>
<feature type="transmembrane region" description="Helical" evidence="1">
    <location>
        <begin position="314"/>
        <end position="331"/>
    </location>
</feature>
<evidence type="ECO:0000256" key="1">
    <source>
        <dbReference type="SAM" id="Phobius"/>
    </source>
</evidence>
<dbReference type="InterPro" id="IPR007484">
    <property type="entry name" value="Peptidase_M28"/>
</dbReference>
<dbReference type="Pfam" id="PF04389">
    <property type="entry name" value="Peptidase_M28"/>
    <property type="match status" value="1"/>
</dbReference>
<feature type="transmembrane region" description="Helical" evidence="1">
    <location>
        <begin position="343"/>
        <end position="365"/>
    </location>
</feature>
<reference evidence="4 5" key="1">
    <citation type="submission" date="2017-07" db="EMBL/GenBank/DDBJ databases">
        <title>Amycolatopsis antarcticus sp. nov., isolated from the surface of an Antarcticus brown macroalga.</title>
        <authorList>
            <person name="Wang J."/>
            <person name="Leiva S."/>
            <person name="Huang J."/>
            <person name="Huang Y."/>
        </authorList>
    </citation>
    <scope>NUCLEOTIDE SEQUENCE [LARGE SCALE GENOMIC DNA]</scope>
    <source>
        <strain evidence="4 5">AU-G6</strain>
    </source>
</reference>
<dbReference type="PANTHER" id="PTHR12147">
    <property type="entry name" value="METALLOPEPTIDASE M28 FAMILY MEMBER"/>
    <property type="match status" value="1"/>
</dbReference>
<feature type="transmembrane region" description="Helical" evidence="1">
    <location>
        <begin position="414"/>
        <end position="432"/>
    </location>
</feature>
<keyword evidence="2" id="KW-0732">Signal</keyword>
<dbReference type="InParanoid" id="A0A263D028"/>
<sequence length="749" mass="76468">MLLALLAVIAGLGLRPPAPADASAPPEEFSAARASEHLAPITAEWHPAGSPANDRVREYLVGELRELGLRPEIDSRATGRGMDDRLHLAGSVTNIHARIPGTAPTGRVLLAAHYDSVPGGPGAADDAANLAAILEILRALGAGSPPRNDIEVVFTDAEEAGLLGARGFLDGGGAAAVDRTVVVNMEARGSSGPAIMFQTVGDNAGLMPAAGAGSALATSVSDDVYRLLPNDTDLTVFAEAGLRGLNFAFVGGSAHYHTPHDDIAHLSTATVQDMGEAAMAATRELAGTELGVSGEGDDTYFTVFGLLVHYPAELVIPLALLAFLVFATVVWSCRGRGARPSRIALSAVSLLVPLVLAGVAAWALLRAVRPEYALFLSGDTYRPQLYAIALSVLALVLLVLWCRWSARGGRTETMAAVLGWFAVAAVAAAFLAPGGAYLFTWPALLGSIALWAANRWAGDGSPWHPLAAAAGAVPAVLLGLPVVLLLFPLVGISLAAVPMVVAVLFGATTAGLLIAAVPARGLATGTVVAVVAALGLGGAGLAVDRYDTHHPRPVSLGYGVDGTSGRSYWLNTGNPSDALVAPLLAERADVPEGLFPNLAGQRITAGAAPVSRSVGVPAIEPSGSRETGDGTREVTVRLDAGPTAHSLVLYADVSAHEVLGATANEVPLPGGRNLGDSRWGWGMRYTAPAESGVEVTLRVRGAGPVALNAVALYTGLPADAGAPALPAEASWSSPPSVANQSYASLVASV</sequence>
<keyword evidence="1" id="KW-0472">Membrane</keyword>
<dbReference type="EMBL" id="NKYE01000011">
    <property type="protein sequence ID" value="OZM71790.1"/>
    <property type="molecule type" value="Genomic_DNA"/>
</dbReference>
<name>A0A263D028_9PSEU</name>
<dbReference type="GO" id="GO:0008235">
    <property type="term" value="F:metalloexopeptidase activity"/>
    <property type="evidence" value="ECO:0007669"/>
    <property type="project" value="InterPro"/>
</dbReference>
<evidence type="ECO:0000313" key="4">
    <source>
        <dbReference type="EMBL" id="OZM71790.1"/>
    </source>
</evidence>
<keyword evidence="5" id="KW-1185">Reference proteome</keyword>
<keyword evidence="4" id="KW-0378">Hydrolase</keyword>
<keyword evidence="1" id="KW-0812">Transmembrane</keyword>
<feature type="transmembrane region" description="Helical" evidence="1">
    <location>
        <begin position="466"/>
        <end position="489"/>
    </location>
</feature>
<dbReference type="SUPFAM" id="SSF53187">
    <property type="entry name" value="Zn-dependent exopeptidases"/>
    <property type="match status" value="1"/>
</dbReference>
<evidence type="ECO:0000259" key="3">
    <source>
        <dbReference type="Pfam" id="PF04389"/>
    </source>
</evidence>
<organism evidence="4 5">
    <name type="scientific">Amycolatopsis antarctica</name>
    <dbReference type="NCBI Taxonomy" id="1854586"/>
    <lineage>
        <taxon>Bacteria</taxon>
        <taxon>Bacillati</taxon>
        <taxon>Actinomycetota</taxon>
        <taxon>Actinomycetes</taxon>
        <taxon>Pseudonocardiales</taxon>
        <taxon>Pseudonocardiaceae</taxon>
        <taxon>Amycolatopsis</taxon>
    </lineage>
</organism>
<dbReference type="AlphaFoldDB" id="A0A263D028"/>